<comment type="caution">
    <text evidence="1">The sequence shown here is derived from an EMBL/GenBank/DDBJ whole genome shotgun (WGS) entry which is preliminary data.</text>
</comment>
<reference evidence="1 2" key="1">
    <citation type="submission" date="2023-08" db="EMBL/GenBank/DDBJ databases">
        <title>Implementing the SeqCode for naming new Mesorhizobium species isolated from Vachellia karroo root nodules.</title>
        <authorList>
            <person name="Van Lill M."/>
        </authorList>
    </citation>
    <scope>NUCLEOTIDE SEQUENCE [LARGE SCALE GENOMIC DNA]</scope>
    <source>
        <strain evidence="1 2">VK22B</strain>
    </source>
</reference>
<name>A0ABU4Z9H1_9HYPH</name>
<evidence type="ECO:0000313" key="2">
    <source>
        <dbReference type="Proteomes" id="UP001271249"/>
    </source>
</evidence>
<keyword evidence="2" id="KW-1185">Reference proteome</keyword>
<dbReference type="EMBL" id="JAVIJC010000028">
    <property type="protein sequence ID" value="MDX8494632.1"/>
    <property type="molecule type" value="Genomic_DNA"/>
</dbReference>
<dbReference type="RefSeq" id="WP_320228452.1">
    <property type="nucleotide sequence ID" value="NZ_JAVIJC010000028.1"/>
</dbReference>
<evidence type="ECO:0000313" key="1">
    <source>
        <dbReference type="EMBL" id="MDX8494632.1"/>
    </source>
</evidence>
<protein>
    <submittedName>
        <fullName evidence="1">Uncharacterized protein</fullName>
    </submittedName>
</protein>
<organism evidence="1 2">
    <name type="scientific">Mesorhizobium captivum</name>
    <dbReference type="NCBI Taxonomy" id="3072319"/>
    <lineage>
        <taxon>Bacteria</taxon>
        <taxon>Pseudomonadati</taxon>
        <taxon>Pseudomonadota</taxon>
        <taxon>Alphaproteobacteria</taxon>
        <taxon>Hyphomicrobiales</taxon>
        <taxon>Phyllobacteriaceae</taxon>
        <taxon>Mesorhizobium</taxon>
    </lineage>
</organism>
<gene>
    <name evidence="1" type="ORF">RFN29_23965</name>
</gene>
<accession>A0ABU4Z9H1</accession>
<dbReference type="Proteomes" id="UP001271249">
    <property type="component" value="Unassembled WGS sequence"/>
</dbReference>
<proteinExistence type="predicted"/>
<sequence length="162" mass="18247">MMALVPLSEVINDGACGQKEAVILKHDPTVNAWEDRPMGNVSLFEDISDRLTDEAVNVMVARSKLASIRHLPDGQGARLPRLRSDIAALWQEFENATRAVEACNRRPIPTGRKKRPKAMIDRAIESSWLVERMRQSIAKLARAYPSRHPSRLVLEDALRQIT</sequence>